<protein>
    <submittedName>
        <fullName evidence="9">Diketogulonate reductase-like aldo/keto reductase</fullName>
    </submittedName>
</protein>
<comment type="similarity">
    <text evidence="1">Belongs to the aldo/keto reductase family.</text>
</comment>
<dbReference type="CDD" id="cd19071">
    <property type="entry name" value="AKR_AKR1-5-like"/>
    <property type="match status" value="1"/>
</dbReference>
<dbReference type="PIRSF" id="PIRSF000097">
    <property type="entry name" value="AKR"/>
    <property type="match status" value="1"/>
</dbReference>
<dbReference type="PROSITE" id="PS00798">
    <property type="entry name" value="ALDOKETO_REDUCTASE_1"/>
    <property type="match status" value="1"/>
</dbReference>
<dbReference type="SUPFAM" id="SSF51430">
    <property type="entry name" value="NAD(P)-linked oxidoreductase"/>
    <property type="match status" value="1"/>
</dbReference>
<organism evidence="9 10">
    <name type="scientific">Methylohalomonas lacus</name>
    <dbReference type="NCBI Taxonomy" id="398773"/>
    <lineage>
        <taxon>Bacteria</taxon>
        <taxon>Pseudomonadati</taxon>
        <taxon>Pseudomonadota</taxon>
        <taxon>Gammaproteobacteria</taxon>
        <taxon>Methylohalomonadales</taxon>
        <taxon>Methylohalomonadaceae</taxon>
        <taxon>Methylohalomonas</taxon>
    </lineage>
</organism>
<evidence type="ECO:0000256" key="4">
    <source>
        <dbReference type="ARBA" id="ARBA00049445"/>
    </source>
</evidence>
<dbReference type="PRINTS" id="PR00069">
    <property type="entry name" value="ALDKETRDTASE"/>
</dbReference>
<evidence type="ECO:0000313" key="9">
    <source>
        <dbReference type="EMBL" id="MCS3903460.1"/>
    </source>
</evidence>
<evidence type="ECO:0000313" key="10">
    <source>
        <dbReference type="Proteomes" id="UP001204445"/>
    </source>
</evidence>
<comment type="catalytic activity">
    <reaction evidence="4">
        <text>hydroxyacetone + NADP(+) = methylglyoxal + NADPH + H(+)</text>
        <dbReference type="Rhea" id="RHEA:27986"/>
        <dbReference type="ChEBI" id="CHEBI:15378"/>
        <dbReference type="ChEBI" id="CHEBI:17158"/>
        <dbReference type="ChEBI" id="CHEBI:27957"/>
        <dbReference type="ChEBI" id="CHEBI:57783"/>
        <dbReference type="ChEBI" id="CHEBI:58349"/>
    </reaction>
</comment>
<evidence type="ECO:0000256" key="7">
    <source>
        <dbReference type="PIRSR" id="PIRSR000097-3"/>
    </source>
</evidence>
<dbReference type="PANTHER" id="PTHR43827:SF3">
    <property type="entry name" value="NADP-DEPENDENT OXIDOREDUCTASE DOMAIN-CONTAINING PROTEIN"/>
    <property type="match status" value="1"/>
</dbReference>
<proteinExistence type="inferred from homology"/>
<dbReference type="Proteomes" id="UP001204445">
    <property type="component" value="Unassembled WGS sequence"/>
</dbReference>
<dbReference type="PROSITE" id="PS51257">
    <property type="entry name" value="PROKAR_LIPOPROTEIN"/>
    <property type="match status" value="1"/>
</dbReference>
<feature type="binding site" evidence="6">
    <location>
        <position position="149"/>
    </location>
    <ligand>
        <name>substrate</name>
    </ligand>
</feature>
<dbReference type="EMBL" id="JANUCT010000008">
    <property type="protein sequence ID" value="MCS3903460.1"/>
    <property type="molecule type" value="Genomic_DNA"/>
</dbReference>
<keyword evidence="2" id="KW-0521">NADP</keyword>
<evidence type="ECO:0000256" key="3">
    <source>
        <dbReference type="ARBA" id="ARBA00023002"/>
    </source>
</evidence>
<comment type="caution">
    <text evidence="9">The sequence shown here is derived from an EMBL/GenBank/DDBJ whole genome shotgun (WGS) entry which is preliminary data.</text>
</comment>
<dbReference type="PROSITE" id="PS00063">
    <property type="entry name" value="ALDOKETO_REDUCTASE_3"/>
    <property type="match status" value="1"/>
</dbReference>
<dbReference type="AlphaFoldDB" id="A0AAE3L1E6"/>
<feature type="domain" description="NADP-dependent oxidoreductase" evidence="8">
    <location>
        <begin position="37"/>
        <end position="310"/>
    </location>
</feature>
<name>A0AAE3L1E6_9GAMM</name>
<dbReference type="FunFam" id="3.20.20.100:FF:000002">
    <property type="entry name" value="2,5-diketo-D-gluconic acid reductase A"/>
    <property type="match status" value="1"/>
</dbReference>
<reference evidence="9" key="1">
    <citation type="submission" date="2022-08" db="EMBL/GenBank/DDBJ databases">
        <title>Genomic Encyclopedia of Type Strains, Phase III (KMG-III): the genomes of soil and plant-associated and newly described type strains.</title>
        <authorList>
            <person name="Whitman W."/>
        </authorList>
    </citation>
    <scope>NUCLEOTIDE SEQUENCE</scope>
    <source>
        <strain evidence="9">HMT 1</strain>
    </source>
</reference>
<evidence type="ECO:0000256" key="5">
    <source>
        <dbReference type="PIRSR" id="PIRSR000097-1"/>
    </source>
</evidence>
<dbReference type="GO" id="GO:0016616">
    <property type="term" value="F:oxidoreductase activity, acting on the CH-OH group of donors, NAD or NADP as acceptor"/>
    <property type="evidence" value="ECO:0007669"/>
    <property type="project" value="UniProtKB-ARBA"/>
</dbReference>
<feature type="site" description="Lowers pKa of active site Tyr" evidence="7">
    <location>
        <position position="97"/>
    </location>
</feature>
<evidence type="ECO:0000256" key="1">
    <source>
        <dbReference type="ARBA" id="ARBA00007905"/>
    </source>
</evidence>
<dbReference type="PANTHER" id="PTHR43827">
    <property type="entry name" value="2,5-DIKETO-D-GLUCONIC ACID REDUCTASE"/>
    <property type="match status" value="1"/>
</dbReference>
<sequence length="326" mass="36478">MTETTTKNTIPGVKLTNGVSLPQLGYGCAFGDWLGRTDFQGFLPEQSWHAIELALKAGFRHFDTAYCYGTERHLGDTLGRWFADGTLTRDQVFLTTKLLHPAAPPHIAISHRLTCDWYTEPDLKQRILDDFDRSKEKAGIGYYDLLLMHWPAPFDNTDAEFGRRTRADIWSAFEEIHQRGEARAIGVSNFARHHLEPLLETATIQPMVNQLEVHPYCHDAELIDYCKAAGMVIEAYAPFASGGLGLLDDPAVMEIAKQVGYSTGQVILRWHIQHGHVVLPKSSSPRRLSENLAIFEFELDDDSMARLDALGGGEARRTCPDPSGIQ</sequence>
<keyword evidence="3" id="KW-0560">Oxidoreductase</keyword>
<dbReference type="Gene3D" id="3.20.20.100">
    <property type="entry name" value="NADP-dependent oxidoreductase domain"/>
    <property type="match status" value="1"/>
</dbReference>
<dbReference type="Pfam" id="PF00248">
    <property type="entry name" value="Aldo_ket_red"/>
    <property type="match status" value="1"/>
</dbReference>
<evidence type="ECO:0000259" key="8">
    <source>
        <dbReference type="Pfam" id="PF00248"/>
    </source>
</evidence>
<dbReference type="PROSITE" id="PS00062">
    <property type="entry name" value="ALDOKETO_REDUCTASE_2"/>
    <property type="match status" value="1"/>
</dbReference>
<evidence type="ECO:0000256" key="6">
    <source>
        <dbReference type="PIRSR" id="PIRSR000097-2"/>
    </source>
</evidence>
<dbReference type="InterPro" id="IPR020471">
    <property type="entry name" value="AKR"/>
</dbReference>
<accession>A0AAE3L1E6</accession>
<dbReference type="InterPro" id="IPR018170">
    <property type="entry name" value="Aldo/ket_reductase_CS"/>
</dbReference>
<dbReference type="InterPro" id="IPR023210">
    <property type="entry name" value="NADP_OxRdtase_dom"/>
</dbReference>
<feature type="active site" description="Proton donor" evidence="5">
    <location>
        <position position="68"/>
    </location>
</feature>
<gene>
    <name evidence="9" type="ORF">J2T55_001481</name>
</gene>
<evidence type="ECO:0000256" key="2">
    <source>
        <dbReference type="ARBA" id="ARBA00022857"/>
    </source>
</evidence>
<dbReference type="RefSeq" id="WP_259055243.1">
    <property type="nucleotide sequence ID" value="NZ_JANUCT010000008.1"/>
</dbReference>
<dbReference type="InterPro" id="IPR036812">
    <property type="entry name" value="NAD(P)_OxRdtase_dom_sf"/>
</dbReference>
<keyword evidence="10" id="KW-1185">Reference proteome</keyword>